<name>A0A0K6I2T7_9BURK</name>
<dbReference type="Proteomes" id="UP000183649">
    <property type="component" value="Unassembled WGS sequence"/>
</dbReference>
<accession>A0A0K6I2T7</accession>
<dbReference type="RefSeq" id="WP_055450621.1">
    <property type="nucleotide sequence ID" value="NZ_CYHF01000005.1"/>
</dbReference>
<dbReference type="OrthoDB" id="9814654at2"/>
<dbReference type="InterPro" id="IPR018551">
    <property type="entry name" value="DUF2007"/>
</dbReference>
<dbReference type="STRING" id="339866.GCA_001418255_01744"/>
<keyword evidence="3" id="KW-1185">Reference proteome</keyword>
<evidence type="ECO:0000259" key="1">
    <source>
        <dbReference type="Pfam" id="PF09413"/>
    </source>
</evidence>
<evidence type="ECO:0000313" key="3">
    <source>
        <dbReference type="Proteomes" id="UP000183649"/>
    </source>
</evidence>
<feature type="domain" description="DUF2007" evidence="1">
    <location>
        <begin position="1"/>
        <end position="68"/>
    </location>
</feature>
<proteinExistence type="predicted"/>
<organism evidence="2 3">
    <name type="scientific">Thiomonas bhubaneswarensis</name>
    <dbReference type="NCBI Taxonomy" id="339866"/>
    <lineage>
        <taxon>Bacteria</taxon>
        <taxon>Pseudomonadati</taxon>
        <taxon>Pseudomonadota</taxon>
        <taxon>Betaproteobacteria</taxon>
        <taxon>Burkholderiales</taxon>
        <taxon>Thiomonas</taxon>
    </lineage>
</organism>
<reference evidence="3" key="1">
    <citation type="submission" date="2015-08" db="EMBL/GenBank/DDBJ databases">
        <authorList>
            <person name="Varghese N."/>
        </authorList>
    </citation>
    <scope>NUCLEOTIDE SEQUENCE [LARGE SCALE GENOMIC DNA]</scope>
    <source>
        <strain evidence="3">DSM 18181</strain>
    </source>
</reference>
<gene>
    <name evidence="2" type="ORF">Ga0061069_105238</name>
</gene>
<dbReference type="Pfam" id="PF09413">
    <property type="entry name" value="DUF2007"/>
    <property type="match status" value="1"/>
</dbReference>
<dbReference type="AlphaFoldDB" id="A0A0K6I2T7"/>
<protein>
    <recommendedName>
        <fullName evidence="1">DUF2007 domain-containing protein</fullName>
    </recommendedName>
</protein>
<evidence type="ECO:0000313" key="2">
    <source>
        <dbReference type="EMBL" id="CUA97378.1"/>
    </source>
</evidence>
<dbReference type="EMBL" id="CYHF01000005">
    <property type="protein sequence ID" value="CUA97378.1"/>
    <property type="molecule type" value="Genomic_DNA"/>
</dbReference>
<sequence length="106" mass="11773">MKRVEIAPNLVIATLWADALNAAGMRAEVFSRYLTSIAGEIPPDQCDPAVWVLDDADLPRARQLVRELRNPVRGAVWTCAECGERHGAQFAQCWKCGHNRPMSTPD</sequence>